<keyword evidence="3" id="KW-1133">Transmembrane helix</keyword>
<feature type="region of interest" description="Disordered" evidence="2">
    <location>
        <begin position="997"/>
        <end position="1021"/>
    </location>
</feature>
<dbReference type="GO" id="GO:0061630">
    <property type="term" value="F:ubiquitin protein ligase activity"/>
    <property type="evidence" value="ECO:0007669"/>
    <property type="project" value="TreeGrafter"/>
</dbReference>
<proteinExistence type="predicted"/>
<organism evidence="4">
    <name type="scientific">Cladocopium goreaui</name>
    <dbReference type="NCBI Taxonomy" id="2562237"/>
    <lineage>
        <taxon>Eukaryota</taxon>
        <taxon>Sar</taxon>
        <taxon>Alveolata</taxon>
        <taxon>Dinophyceae</taxon>
        <taxon>Suessiales</taxon>
        <taxon>Symbiodiniaceae</taxon>
        <taxon>Cladocopium</taxon>
    </lineage>
</organism>
<dbReference type="GO" id="GO:0016567">
    <property type="term" value="P:protein ubiquitination"/>
    <property type="evidence" value="ECO:0007669"/>
    <property type="project" value="TreeGrafter"/>
</dbReference>
<dbReference type="PANTHER" id="PTHR45622:SF70">
    <property type="entry name" value="SECRETION-REGULATING GUANINE NUCLEOTIDE EXCHANGE FACTOR"/>
    <property type="match status" value="1"/>
</dbReference>
<dbReference type="InterPro" id="IPR051709">
    <property type="entry name" value="Ub-ligase/GTPase-reg"/>
</dbReference>
<keyword evidence="6" id="KW-0808">Transferase</keyword>
<dbReference type="OrthoDB" id="416073at2759"/>
<reference evidence="4" key="1">
    <citation type="submission" date="2022-10" db="EMBL/GenBank/DDBJ databases">
        <authorList>
            <person name="Chen Y."/>
            <person name="Dougan E. K."/>
            <person name="Chan C."/>
            <person name="Rhodes N."/>
            <person name="Thang M."/>
        </authorList>
    </citation>
    <scope>NUCLEOTIDE SEQUENCE</scope>
</reference>
<keyword evidence="3" id="KW-0812">Transmembrane</keyword>
<evidence type="ECO:0000256" key="2">
    <source>
        <dbReference type="SAM" id="MobiDB-lite"/>
    </source>
</evidence>
<dbReference type="EMBL" id="CAMXCT010006812">
    <property type="protein sequence ID" value="CAI4020471.1"/>
    <property type="molecule type" value="Genomic_DNA"/>
</dbReference>
<feature type="transmembrane region" description="Helical" evidence="3">
    <location>
        <begin position="787"/>
        <end position="805"/>
    </location>
</feature>
<dbReference type="Proteomes" id="UP001152797">
    <property type="component" value="Unassembled WGS sequence"/>
</dbReference>
<evidence type="ECO:0000256" key="1">
    <source>
        <dbReference type="ARBA" id="ARBA00022737"/>
    </source>
</evidence>
<evidence type="ECO:0000313" key="4">
    <source>
        <dbReference type="EMBL" id="CAI4020471.1"/>
    </source>
</evidence>
<sequence length="1021" mass="111396">MVSAGVGHTVLLQPDGTVVACGSNAGGQCNIPDLNELFTYTQVSAAYEHTVLLRSDGRAIACGSNSGGQCNIPTLDDGVTYTQVSAGFGHTVLLRSDGRAIACRSILGGQCNIPALDEGVAYTQVSAGFGHTVLLRSDGRAVACGSNSGGQCNIPALDEGVAYTQVSAGFGHTVLLRSDGRAVACGSNSDGQCYIPALDEGVTYTQVSAGFGHTVLLRSDGRAVACGNNSLLQCKIPALDEGVTYTQISAGHEHTVLLRSDGFAVACGSNSDGQCNTRCFFRTQVSAGFGHTVLLDVDGFAVAYGNNSGGQCALPGLDMGVTYTQVSAGHEHTVILRSDGRAVACGSNSGGQCNLPDLDELFTYTQVSAGYEHTVLLRSDGRAIACGSNSGGQCNIPTLDEGVTYTQVSAVAKRLCLASGSSFRWWASLGRVVCYSVGWNSVSCSAQEGFDLVFCVWNACSRVEGLALFSWMDLWLFSSVDWVAALFTQCPSTCVSAGFGHTVLLRSDGRAVACGSNSDGQCKIPALEKGVTYTQDMSIQCFSGVMAVQWLAEEHLHLRKDGRRPALYKPTAFEIEKMRNRDNAAGDDDWEDEFNVERNFWVTFIRKNPMRKPGQRIDVAEWGDADASLMGPNGPSFIGKVFRDPMSAKVKLVYDGHNRYDFHAVDLWTRPTVEGSIEKLKKDRYLFKPIPMLYRTWMYHESYRHHKNIDATSEDAGVIREILNFMCIDADLSAGRWSPLVALLPASFCCALTCDELSVGAAVVLTWIMQRAGMMLNSPERYKELRFWLLLPRLAWMAFVIWRAVSWIPDAVALNIIGLIGTLIFCLLDLFYGDKETFAKYRLSCSYEILKTLPNRVFVCRRVGAADLEKLFGGRGRVHQNVTGIGAWARDMVVIAEIMGCIFELRPFSQKDWNLLIQQSRGDDNARLSVWGLDCYNRSCPTFLDLRRRQQVESAAFMSKVGTRHASGQVDADRLLNQLATNKSLFQREMDAHKECQTLREHSPPGTPKNQPDLDDDVMLK</sequence>
<dbReference type="EMBL" id="CAMXCT030006812">
    <property type="protein sequence ID" value="CAL4807783.1"/>
    <property type="molecule type" value="Genomic_DNA"/>
</dbReference>
<dbReference type="EMBL" id="CAMXCT020006812">
    <property type="protein sequence ID" value="CAL1173846.1"/>
    <property type="molecule type" value="Genomic_DNA"/>
</dbReference>
<protein>
    <submittedName>
        <fullName evidence="6">Probable E3 ubiquitin-protein ligase HERC6 (HEC T domain and RCC1-like domain-containing protein 6) (HECT-type E3 ubiquitin transferase HERC6)</fullName>
    </submittedName>
</protein>
<dbReference type="SUPFAM" id="SSF50985">
    <property type="entry name" value="RCC1/BLIP-II"/>
    <property type="match status" value="2"/>
</dbReference>
<dbReference type="Pfam" id="PF13540">
    <property type="entry name" value="RCC1_2"/>
    <property type="match status" value="8"/>
</dbReference>
<comment type="caution">
    <text evidence="4">The sequence shown here is derived from an EMBL/GenBank/DDBJ whole genome shotgun (WGS) entry which is preliminary data.</text>
</comment>
<feature type="transmembrane region" description="Helical" evidence="3">
    <location>
        <begin position="811"/>
        <end position="832"/>
    </location>
</feature>
<reference evidence="5" key="2">
    <citation type="submission" date="2024-04" db="EMBL/GenBank/DDBJ databases">
        <authorList>
            <person name="Chen Y."/>
            <person name="Shah S."/>
            <person name="Dougan E. K."/>
            <person name="Thang M."/>
            <person name="Chan C."/>
        </authorList>
    </citation>
    <scope>NUCLEOTIDE SEQUENCE [LARGE SCALE GENOMIC DNA]</scope>
</reference>
<keyword evidence="7" id="KW-1185">Reference proteome</keyword>
<keyword evidence="3" id="KW-0472">Membrane</keyword>
<dbReference type="GO" id="GO:0006511">
    <property type="term" value="P:ubiquitin-dependent protein catabolic process"/>
    <property type="evidence" value="ECO:0007669"/>
    <property type="project" value="TreeGrafter"/>
</dbReference>
<dbReference type="InterPro" id="IPR009091">
    <property type="entry name" value="RCC1/BLIP-II"/>
</dbReference>
<dbReference type="PRINTS" id="PR00633">
    <property type="entry name" value="RCCNDNSATION"/>
</dbReference>
<accession>A0A9P1GTH3</accession>
<evidence type="ECO:0000313" key="7">
    <source>
        <dbReference type="Proteomes" id="UP001152797"/>
    </source>
</evidence>
<keyword evidence="1" id="KW-0677">Repeat</keyword>
<name>A0A9P1GTH3_9DINO</name>
<dbReference type="AlphaFoldDB" id="A0A9P1GTH3"/>
<dbReference type="InterPro" id="IPR000408">
    <property type="entry name" value="Reg_chr_condens"/>
</dbReference>
<evidence type="ECO:0000313" key="6">
    <source>
        <dbReference type="EMBL" id="CAL4807783.1"/>
    </source>
</evidence>
<gene>
    <name evidence="4" type="ORF">C1SCF055_LOCUS44886</name>
</gene>
<dbReference type="Gene3D" id="2.130.10.30">
    <property type="entry name" value="Regulator of chromosome condensation 1/beta-lactamase-inhibitor protein II"/>
    <property type="match status" value="4"/>
</dbReference>
<evidence type="ECO:0000256" key="3">
    <source>
        <dbReference type="SAM" id="Phobius"/>
    </source>
</evidence>
<evidence type="ECO:0000313" key="5">
    <source>
        <dbReference type="EMBL" id="CAL1173846.1"/>
    </source>
</evidence>
<feature type="transmembrane region" description="Helical" evidence="3">
    <location>
        <begin position="742"/>
        <end position="767"/>
    </location>
</feature>
<dbReference type="PANTHER" id="PTHR45622">
    <property type="entry name" value="UBIQUITIN-PROTEIN LIGASE E3A-RELATED"/>
    <property type="match status" value="1"/>
</dbReference>
<dbReference type="GO" id="GO:0005737">
    <property type="term" value="C:cytoplasm"/>
    <property type="evidence" value="ECO:0007669"/>
    <property type="project" value="TreeGrafter"/>
</dbReference>